<dbReference type="OrthoDB" id="348976at2759"/>
<accession>A0A8X7QRH7</accession>
<sequence>MCSVQSIEIEEISESGSIYVQSDGEHLGFLPRKFQPNNGIFTFLSFHASVSPIYSGDAVRSTFRRNHRQFFSTGVSCRGLRQVKDVSWRMFYSKSLGTVQSCSESLPPLSDLWRLFLLLILRLIRTLRFRLIIQDESHRRDSSTRKIEESTEFFVDFNFSSPLNITKPIP</sequence>
<comment type="caution">
    <text evidence="1">The sequence shown here is derived from an EMBL/GenBank/DDBJ whole genome shotgun (WGS) entry which is preliminary data.</text>
</comment>
<name>A0A8X7QRH7_BRACI</name>
<dbReference type="Proteomes" id="UP000886595">
    <property type="component" value="Unassembled WGS sequence"/>
</dbReference>
<organism evidence="1 2">
    <name type="scientific">Brassica carinata</name>
    <name type="common">Ethiopian mustard</name>
    <name type="synonym">Abyssinian cabbage</name>
    <dbReference type="NCBI Taxonomy" id="52824"/>
    <lineage>
        <taxon>Eukaryota</taxon>
        <taxon>Viridiplantae</taxon>
        <taxon>Streptophyta</taxon>
        <taxon>Embryophyta</taxon>
        <taxon>Tracheophyta</taxon>
        <taxon>Spermatophyta</taxon>
        <taxon>Magnoliopsida</taxon>
        <taxon>eudicotyledons</taxon>
        <taxon>Gunneridae</taxon>
        <taxon>Pentapetalae</taxon>
        <taxon>rosids</taxon>
        <taxon>malvids</taxon>
        <taxon>Brassicales</taxon>
        <taxon>Brassicaceae</taxon>
        <taxon>Brassiceae</taxon>
        <taxon>Brassica</taxon>
    </lineage>
</organism>
<protein>
    <submittedName>
        <fullName evidence="1">Uncharacterized protein</fullName>
    </submittedName>
</protein>
<reference evidence="1 2" key="1">
    <citation type="submission" date="2020-02" db="EMBL/GenBank/DDBJ databases">
        <authorList>
            <person name="Ma Q."/>
            <person name="Huang Y."/>
            <person name="Song X."/>
            <person name="Pei D."/>
        </authorList>
    </citation>
    <scope>NUCLEOTIDE SEQUENCE [LARGE SCALE GENOMIC DNA]</scope>
    <source>
        <strain evidence="1">Sxm20200214</strain>
        <tissue evidence="1">Leaf</tissue>
    </source>
</reference>
<evidence type="ECO:0000313" key="2">
    <source>
        <dbReference type="Proteomes" id="UP000886595"/>
    </source>
</evidence>
<dbReference type="EMBL" id="JAAMPC010000013">
    <property type="protein sequence ID" value="KAG2272403.1"/>
    <property type="molecule type" value="Genomic_DNA"/>
</dbReference>
<keyword evidence="2" id="KW-1185">Reference proteome</keyword>
<gene>
    <name evidence="1" type="ORF">Bca52824_066958</name>
</gene>
<dbReference type="AlphaFoldDB" id="A0A8X7QRH7"/>
<evidence type="ECO:0000313" key="1">
    <source>
        <dbReference type="EMBL" id="KAG2272403.1"/>
    </source>
</evidence>
<proteinExistence type="predicted"/>